<sequence length="518" mass="53891">MFRLFLATTIVTIASCQYGNQGAGSNYGSQQGQGYQSPSGGNYGSQAAQSGNYGNQAPSSGSFGNQAAPAASYGNQAATTSNFGNQAASSANYGNQAATSGSFGSQAAPAGNYGNQAAPASNFGNQAAPASNFGNQAAPVSNFGVQAAPATNFGNQAVPPSNFGNQPSVNLGNQQNQGFSAQSNENNPQGEGMPYEFSWFVKDDPSQNDYSHNEKSDGQVVTGSYSVLLPDGRTQIVTYRVEGDSGFVADVKYEGEIRPDAFSQRPSAQGGPQPSEASRLPQPPSPPVNFVQQQTAVSNGFSQQNSQSAASSSYNTQGSQSVGALGNFAPKPQTYQQASSSATRPDSTPANFAQQQSNSGYSQQNLQSAAPAGFNPQGPTNAGNTNGFTPQTQTAQTYATGQVTKVSPNVNFNSANQNNGYAKATGFASQVQSQAQGEQGFGGAKQTQAYNQAVNNFSPEGPATQNFNSPQQGKNYQGYDAQNSGQRSYRHIDLTKDAYIGEGTFGRRIGGRKLVKLF</sequence>
<dbReference type="GO" id="GO:0031012">
    <property type="term" value="C:extracellular matrix"/>
    <property type="evidence" value="ECO:0007669"/>
    <property type="project" value="TreeGrafter"/>
</dbReference>
<comment type="caution">
    <text evidence="5">The sequence shown here is derived from an EMBL/GenBank/DDBJ whole genome shotgun (WGS) entry which is preliminary data.</text>
</comment>
<feature type="compositionally biased region" description="Polar residues" evidence="3">
    <location>
        <begin position="47"/>
        <end position="65"/>
    </location>
</feature>
<feature type="region of interest" description="Disordered" evidence="3">
    <location>
        <begin position="27"/>
        <end position="69"/>
    </location>
</feature>
<feature type="compositionally biased region" description="Low complexity" evidence="3">
    <location>
        <begin position="27"/>
        <end position="46"/>
    </location>
</feature>
<keyword evidence="4" id="KW-0732">Signal</keyword>
<dbReference type="GO" id="GO:0005615">
    <property type="term" value="C:extracellular space"/>
    <property type="evidence" value="ECO:0007669"/>
    <property type="project" value="TreeGrafter"/>
</dbReference>
<dbReference type="InterPro" id="IPR051217">
    <property type="entry name" value="Insect_Cuticle_Struc_Prot"/>
</dbReference>
<dbReference type="InterPro" id="IPR000618">
    <property type="entry name" value="Insect_cuticle"/>
</dbReference>
<dbReference type="EMBL" id="JAVRJZ010000019">
    <property type="protein sequence ID" value="KAK2707438.1"/>
    <property type="molecule type" value="Genomic_DNA"/>
</dbReference>
<feature type="compositionally biased region" description="Low complexity" evidence="3">
    <location>
        <begin position="302"/>
        <end position="313"/>
    </location>
</feature>
<dbReference type="PANTHER" id="PTHR12236">
    <property type="entry name" value="STRUCTURAL CONTITUENT OF CUTICLE"/>
    <property type="match status" value="1"/>
</dbReference>
<feature type="signal peptide" evidence="4">
    <location>
        <begin position="1"/>
        <end position="16"/>
    </location>
</feature>
<name>A0AA88H9J8_ARTSF</name>
<organism evidence="5 6">
    <name type="scientific">Artemia franciscana</name>
    <name type="common">Brine shrimp</name>
    <name type="synonym">Artemia sanfranciscana</name>
    <dbReference type="NCBI Taxonomy" id="6661"/>
    <lineage>
        <taxon>Eukaryota</taxon>
        <taxon>Metazoa</taxon>
        <taxon>Ecdysozoa</taxon>
        <taxon>Arthropoda</taxon>
        <taxon>Crustacea</taxon>
        <taxon>Branchiopoda</taxon>
        <taxon>Anostraca</taxon>
        <taxon>Artemiidae</taxon>
        <taxon>Artemia</taxon>
    </lineage>
</organism>
<feature type="compositionally biased region" description="Basic and acidic residues" evidence="3">
    <location>
        <begin position="201"/>
        <end position="217"/>
    </location>
</feature>
<evidence type="ECO:0000256" key="4">
    <source>
        <dbReference type="SAM" id="SignalP"/>
    </source>
</evidence>
<feature type="compositionally biased region" description="Polar residues" evidence="3">
    <location>
        <begin position="154"/>
        <end position="189"/>
    </location>
</feature>
<feature type="compositionally biased region" description="Polar residues" evidence="3">
    <location>
        <begin position="377"/>
        <end position="388"/>
    </location>
</feature>
<evidence type="ECO:0008006" key="7">
    <source>
        <dbReference type="Google" id="ProtNLM"/>
    </source>
</evidence>
<dbReference type="AlphaFoldDB" id="A0AA88H9J8"/>
<feature type="region of interest" description="Disordered" evidence="3">
    <location>
        <begin position="457"/>
        <end position="483"/>
    </location>
</feature>
<dbReference type="Pfam" id="PF00379">
    <property type="entry name" value="Chitin_bind_4"/>
    <property type="match status" value="1"/>
</dbReference>
<feature type="compositionally biased region" description="Polar residues" evidence="3">
    <location>
        <begin position="264"/>
        <end position="276"/>
    </location>
</feature>
<feature type="compositionally biased region" description="Polar residues" evidence="3">
    <location>
        <begin position="290"/>
        <end position="301"/>
    </location>
</feature>
<proteinExistence type="predicted"/>
<reference evidence="5" key="1">
    <citation type="submission" date="2023-07" db="EMBL/GenBank/DDBJ databases">
        <title>Chromosome-level genome assembly of Artemia franciscana.</title>
        <authorList>
            <person name="Jo E."/>
        </authorList>
    </citation>
    <scope>NUCLEOTIDE SEQUENCE</scope>
    <source>
        <tissue evidence="5">Whole body</tissue>
    </source>
</reference>
<feature type="compositionally biased region" description="Polar residues" evidence="3">
    <location>
        <begin position="333"/>
        <end position="353"/>
    </location>
</feature>
<protein>
    <recommendedName>
        <fullName evidence="7">Cuticle protein</fullName>
    </recommendedName>
</protein>
<evidence type="ECO:0000313" key="5">
    <source>
        <dbReference type="EMBL" id="KAK2707438.1"/>
    </source>
</evidence>
<dbReference type="Proteomes" id="UP001187531">
    <property type="component" value="Unassembled WGS sequence"/>
</dbReference>
<dbReference type="PROSITE" id="PS51155">
    <property type="entry name" value="CHIT_BIND_RR_2"/>
    <property type="match status" value="1"/>
</dbReference>
<keyword evidence="1 2" id="KW-0193">Cuticle</keyword>
<evidence type="ECO:0000256" key="1">
    <source>
        <dbReference type="ARBA" id="ARBA00022460"/>
    </source>
</evidence>
<accession>A0AA88H9J8</accession>
<evidence type="ECO:0000313" key="6">
    <source>
        <dbReference type="Proteomes" id="UP001187531"/>
    </source>
</evidence>
<dbReference type="PROSITE" id="PS51257">
    <property type="entry name" value="PROKAR_LIPOPROTEIN"/>
    <property type="match status" value="1"/>
</dbReference>
<feature type="region of interest" description="Disordered" evidence="3">
    <location>
        <begin position="258"/>
        <end position="392"/>
    </location>
</feature>
<dbReference type="PANTHER" id="PTHR12236:SF79">
    <property type="entry name" value="CUTICULAR PROTEIN 50CB-RELATED"/>
    <property type="match status" value="1"/>
</dbReference>
<keyword evidence="6" id="KW-1185">Reference proteome</keyword>
<evidence type="ECO:0000256" key="3">
    <source>
        <dbReference type="SAM" id="MobiDB-lite"/>
    </source>
</evidence>
<feature type="region of interest" description="Disordered" evidence="3">
    <location>
        <begin position="154"/>
        <end position="219"/>
    </location>
</feature>
<gene>
    <name evidence="5" type="ORF">QYM36_015209</name>
</gene>
<feature type="chain" id="PRO_5041723806" description="Cuticle protein" evidence="4">
    <location>
        <begin position="17"/>
        <end position="518"/>
    </location>
</feature>
<dbReference type="GO" id="GO:0042302">
    <property type="term" value="F:structural constituent of cuticle"/>
    <property type="evidence" value="ECO:0007669"/>
    <property type="project" value="UniProtKB-UniRule"/>
</dbReference>
<feature type="compositionally biased region" description="Low complexity" evidence="3">
    <location>
        <begin position="354"/>
        <end position="368"/>
    </location>
</feature>
<evidence type="ECO:0000256" key="2">
    <source>
        <dbReference type="PROSITE-ProRule" id="PRU00497"/>
    </source>
</evidence>